<reference evidence="1 2" key="1">
    <citation type="journal article" date="2021" name="Sci. Rep.">
        <title>The distribution of antibiotic resistance genes in chicken gut microbiota commensals.</title>
        <authorList>
            <person name="Juricova H."/>
            <person name="Matiasovicova J."/>
            <person name="Kubasova T."/>
            <person name="Cejkova D."/>
            <person name="Rychlik I."/>
        </authorList>
    </citation>
    <scope>NUCLEOTIDE SEQUENCE [LARGE SCALE GENOMIC DNA]</scope>
    <source>
        <strain evidence="1 2">An537</strain>
    </source>
</reference>
<proteinExistence type="predicted"/>
<gene>
    <name evidence="1" type="ORF">H6A01_10320</name>
</gene>
<evidence type="ECO:0000313" key="1">
    <source>
        <dbReference type="EMBL" id="MBM6913699.1"/>
    </source>
</evidence>
<protein>
    <submittedName>
        <fullName evidence="1">Uncharacterized protein</fullName>
    </submittedName>
</protein>
<dbReference type="RefSeq" id="WP_205088540.1">
    <property type="nucleotide sequence ID" value="NZ_JACJLA010000034.1"/>
</dbReference>
<evidence type="ECO:0000313" key="2">
    <source>
        <dbReference type="Proteomes" id="UP000707138"/>
    </source>
</evidence>
<name>A0ABS2GKL0_9FIRM</name>
<organism evidence="1 2">
    <name type="scientific">Veillonella magna</name>
    <dbReference type="NCBI Taxonomy" id="464322"/>
    <lineage>
        <taxon>Bacteria</taxon>
        <taxon>Bacillati</taxon>
        <taxon>Bacillota</taxon>
        <taxon>Negativicutes</taxon>
        <taxon>Veillonellales</taxon>
        <taxon>Veillonellaceae</taxon>
        <taxon>Veillonella</taxon>
    </lineage>
</organism>
<dbReference type="EMBL" id="JACJLA010000034">
    <property type="protein sequence ID" value="MBM6913699.1"/>
    <property type="molecule type" value="Genomic_DNA"/>
</dbReference>
<sequence>MKTKWKCISDGVYRYFRNVFLSFFFLTTAMGYTYNVFCSESINQQYARLTQELYTMQIFHGRIVSIENGRGNLLIAKEIWAKANMEDGDMYAQLEQIKMYFIHNGWNVVRSTSKEVTLDNMQYMVSVRAPEGKENVQWTIELGFNTFFQRFRL</sequence>
<comment type="caution">
    <text evidence="1">The sequence shown here is derived from an EMBL/GenBank/DDBJ whole genome shotgun (WGS) entry which is preliminary data.</text>
</comment>
<keyword evidence="2" id="KW-1185">Reference proteome</keyword>
<dbReference type="Proteomes" id="UP000707138">
    <property type="component" value="Unassembled WGS sequence"/>
</dbReference>
<accession>A0ABS2GKL0</accession>